<dbReference type="Proteomes" id="UP000253562">
    <property type="component" value="Unassembled WGS sequence"/>
</dbReference>
<evidence type="ECO:0000256" key="3">
    <source>
        <dbReference type="ARBA" id="ARBA00023180"/>
    </source>
</evidence>
<sequence length="417" mass="47727">MSKEERSSMEMPRFQKIGLEKLGAEWHGWLRERYYAAFGVPAPTVEMDSRQWAASRPGLGQWIEVSPPRAEIISPRKIEGAVDELSPHLKSQSLDRRHRYLEEIHPVGEYHFDSEYVVSIERGRVVGRTVAVITPDNCNLTDVGKIQFKSQGPHGRWNYRGGLPQPMRFRGKLGVLSYSVCGMNFFHFLVECLPKLRLFEEAGIEIDQFYAPYQHRYAKQLLELFGVGSEQVIPEAAGRHLLPDQLVACSPISFPRREARQFLFERMAQQPWSQVASGKRKRIYISRAKAGWRKVLNEDQVMAMLARHGFQRYFLEDLNVREQIQLFQQAEMIVGPHGAGLANIVFTPPGAKVIEIGTVYRPFGYFHRLCTQCDHDMVWFLGQAVQGTRKEESHIVVDVAQLEGCLAQQPSRYLVAA</sequence>
<evidence type="ECO:0000313" key="6">
    <source>
        <dbReference type="Proteomes" id="UP000253562"/>
    </source>
</evidence>
<proteinExistence type="predicted"/>
<evidence type="ECO:0000313" key="5">
    <source>
        <dbReference type="EMBL" id="RCS54171.1"/>
    </source>
</evidence>
<evidence type="ECO:0000259" key="4">
    <source>
        <dbReference type="Pfam" id="PF04577"/>
    </source>
</evidence>
<dbReference type="GO" id="GO:0016757">
    <property type="term" value="F:glycosyltransferase activity"/>
    <property type="evidence" value="ECO:0007669"/>
    <property type="project" value="UniProtKB-KW"/>
</dbReference>
<keyword evidence="2 5" id="KW-0808">Transferase</keyword>
<dbReference type="PANTHER" id="PTHR20961:SF150">
    <property type="entry name" value="GLYCOSYLTRANSFERASE FAMILY 61 PROTEIN"/>
    <property type="match status" value="1"/>
</dbReference>
<keyword evidence="3" id="KW-0325">Glycoprotein</keyword>
<gene>
    <name evidence="5" type="ORF">DTL42_03205</name>
</gene>
<dbReference type="InterPro" id="IPR049625">
    <property type="entry name" value="Glyco_transf_61_cat"/>
</dbReference>
<name>A0A368KV18_9BACT</name>
<dbReference type="Pfam" id="PF04577">
    <property type="entry name" value="Glyco_transf_61"/>
    <property type="match status" value="1"/>
</dbReference>
<accession>A0A368KV18</accession>
<organism evidence="5 6">
    <name type="scientific">Bremerella cremea</name>
    <dbReference type="NCBI Taxonomy" id="1031537"/>
    <lineage>
        <taxon>Bacteria</taxon>
        <taxon>Pseudomonadati</taxon>
        <taxon>Planctomycetota</taxon>
        <taxon>Planctomycetia</taxon>
        <taxon>Pirellulales</taxon>
        <taxon>Pirellulaceae</taxon>
        <taxon>Bremerella</taxon>
    </lineage>
</organism>
<dbReference type="InterPro" id="IPR007657">
    <property type="entry name" value="Glycosyltransferase_61"/>
</dbReference>
<keyword evidence="1" id="KW-0328">Glycosyltransferase</keyword>
<protein>
    <submittedName>
        <fullName evidence="5">Glycosyltransferase family 61 protein</fullName>
    </submittedName>
</protein>
<feature type="domain" description="Glycosyltransferase 61 catalytic" evidence="4">
    <location>
        <begin position="185"/>
        <end position="354"/>
    </location>
</feature>
<evidence type="ECO:0000256" key="1">
    <source>
        <dbReference type="ARBA" id="ARBA00022676"/>
    </source>
</evidence>
<reference evidence="5 6" key="1">
    <citation type="submission" date="2018-07" db="EMBL/GenBank/DDBJ databases">
        <title>Comparative genomes isolates from brazilian mangrove.</title>
        <authorList>
            <person name="De Araujo J.E."/>
            <person name="Taketani R.G."/>
            <person name="Silva M.C.P."/>
            <person name="Lourenco M.V."/>
            <person name="Oliveira V.M."/>
            <person name="Andreote F.D."/>
        </authorList>
    </citation>
    <scope>NUCLEOTIDE SEQUENCE [LARGE SCALE GENOMIC DNA]</scope>
    <source>
        <strain evidence="5 6">HEX PRIS-MGV</strain>
    </source>
</reference>
<dbReference type="AlphaFoldDB" id="A0A368KV18"/>
<dbReference type="PANTHER" id="PTHR20961">
    <property type="entry name" value="GLYCOSYLTRANSFERASE"/>
    <property type="match status" value="1"/>
</dbReference>
<evidence type="ECO:0000256" key="2">
    <source>
        <dbReference type="ARBA" id="ARBA00022679"/>
    </source>
</evidence>
<dbReference type="EMBL" id="QPEX01000010">
    <property type="protein sequence ID" value="RCS54171.1"/>
    <property type="molecule type" value="Genomic_DNA"/>
</dbReference>
<comment type="caution">
    <text evidence="5">The sequence shown here is derived from an EMBL/GenBank/DDBJ whole genome shotgun (WGS) entry which is preliminary data.</text>
</comment>